<evidence type="ECO:0000256" key="1">
    <source>
        <dbReference type="SAM" id="MobiDB-lite"/>
    </source>
</evidence>
<evidence type="ECO:0000313" key="3">
    <source>
        <dbReference type="EMBL" id="MDT9592558.1"/>
    </source>
</evidence>
<dbReference type="Pfam" id="PF22481">
    <property type="entry name" value="DUF6985"/>
    <property type="match status" value="1"/>
</dbReference>
<reference evidence="3 4" key="1">
    <citation type="submission" date="2023-08" db="EMBL/GenBank/DDBJ databases">
        <title>Nocardioides seae sp. nov., a bacterium isolated from a soil.</title>
        <authorList>
            <person name="Wang X."/>
        </authorList>
    </citation>
    <scope>NUCLEOTIDE SEQUENCE [LARGE SCALE GENOMIC DNA]</scope>
    <source>
        <strain evidence="3 4">YZH12</strain>
    </source>
</reference>
<dbReference type="EMBL" id="JAVYII010000002">
    <property type="protein sequence ID" value="MDT9592558.1"/>
    <property type="molecule type" value="Genomic_DNA"/>
</dbReference>
<feature type="domain" description="DUF6985" evidence="2">
    <location>
        <begin position="28"/>
        <end position="180"/>
    </location>
</feature>
<keyword evidence="4" id="KW-1185">Reference proteome</keyword>
<proteinExistence type="predicted"/>
<feature type="region of interest" description="Disordered" evidence="1">
    <location>
        <begin position="1"/>
        <end position="22"/>
    </location>
</feature>
<dbReference type="RefSeq" id="WP_315731982.1">
    <property type="nucleotide sequence ID" value="NZ_JAVYII010000002.1"/>
</dbReference>
<dbReference type="Proteomes" id="UP001268542">
    <property type="component" value="Unassembled WGS sequence"/>
</dbReference>
<accession>A0ABU3PTM3</accession>
<dbReference type="InterPro" id="IPR054254">
    <property type="entry name" value="DUF6985"/>
</dbReference>
<sequence length="195" mass="20729">MTPRASAPDVSARDGSGNPARMEIPGFGTFADPDDLGWHVGEQEVTVPGLRGARGRFVLVGLDDDASVAPPALLDAMRAFLAMGSGTADEAAPHVHAYYRDMLDLDMGWDAYVPGDVPVDRIWDHVRVGDEFMVAFERLPGGGEDAFVSIESGCDWEPEHGLMLSFRGGDRLARVGPYDGGVVNADPAVVYAGLA</sequence>
<evidence type="ECO:0000313" key="4">
    <source>
        <dbReference type="Proteomes" id="UP001268542"/>
    </source>
</evidence>
<name>A0ABU3PTM3_9ACTN</name>
<protein>
    <recommendedName>
        <fullName evidence="2">DUF6985 domain-containing protein</fullName>
    </recommendedName>
</protein>
<organism evidence="3 4">
    <name type="scientific">Nocardioides imazamoxiresistens</name>
    <dbReference type="NCBI Taxonomy" id="3231893"/>
    <lineage>
        <taxon>Bacteria</taxon>
        <taxon>Bacillati</taxon>
        <taxon>Actinomycetota</taxon>
        <taxon>Actinomycetes</taxon>
        <taxon>Propionibacteriales</taxon>
        <taxon>Nocardioidaceae</taxon>
        <taxon>Nocardioides</taxon>
    </lineage>
</organism>
<comment type="caution">
    <text evidence="3">The sequence shown here is derived from an EMBL/GenBank/DDBJ whole genome shotgun (WGS) entry which is preliminary data.</text>
</comment>
<gene>
    <name evidence="3" type="ORF">RDV89_05750</name>
</gene>
<evidence type="ECO:0000259" key="2">
    <source>
        <dbReference type="Pfam" id="PF22481"/>
    </source>
</evidence>